<feature type="region of interest" description="Disordered" evidence="2">
    <location>
        <begin position="146"/>
        <end position="188"/>
    </location>
</feature>
<dbReference type="PANTHER" id="PTHR15885:SF1">
    <property type="entry name" value="COILED-COIL DOMAIN-CONTAINING PROTEIN 174"/>
    <property type="match status" value="1"/>
</dbReference>
<evidence type="ECO:0000256" key="2">
    <source>
        <dbReference type="SAM" id="MobiDB-lite"/>
    </source>
</evidence>
<feature type="compositionally biased region" description="Low complexity" evidence="2">
    <location>
        <begin position="157"/>
        <end position="169"/>
    </location>
</feature>
<organism evidence="3 4">
    <name type="scientific">Echria macrotheca</name>
    <dbReference type="NCBI Taxonomy" id="438768"/>
    <lineage>
        <taxon>Eukaryota</taxon>
        <taxon>Fungi</taxon>
        <taxon>Dikarya</taxon>
        <taxon>Ascomycota</taxon>
        <taxon>Pezizomycotina</taxon>
        <taxon>Sordariomycetes</taxon>
        <taxon>Sordariomycetidae</taxon>
        <taxon>Sordariales</taxon>
        <taxon>Schizotheciaceae</taxon>
        <taxon>Echria</taxon>
    </lineage>
</organism>
<protein>
    <submittedName>
        <fullName evidence="3">Uncharacterized protein</fullName>
    </submittedName>
</protein>
<feature type="region of interest" description="Disordered" evidence="2">
    <location>
        <begin position="329"/>
        <end position="366"/>
    </location>
</feature>
<dbReference type="Proteomes" id="UP001239445">
    <property type="component" value="Unassembled WGS sequence"/>
</dbReference>
<dbReference type="InterPro" id="IPR025066">
    <property type="entry name" value="CCDC174-like"/>
</dbReference>
<dbReference type="EMBL" id="MU839828">
    <property type="protein sequence ID" value="KAK1759503.1"/>
    <property type="molecule type" value="Genomic_DNA"/>
</dbReference>
<feature type="region of interest" description="Disordered" evidence="2">
    <location>
        <begin position="37"/>
        <end position="117"/>
    </location>
</feature>
<sequence>MPQDPNLYGRPPPKKQRRELAISGSLDFTSQLSSLLAAQTSTTPTTSSTSSAIGPAVVPARPRASKLKSGDLSSVKVKRKHQDNTETQSANKLTLKDPVGTEDEKAEREHARRRMESKARLYAAMQRGDYIGREIGLVDFDRKWAESKDKKNGGAADSSSSDLDSSSSDNEAGDAQDPNIDTELVEYEDEFGRLRRGTRAEKLRYERRIARGHASTAELDRMSARPRAPENIILGDAVQAEAFVVRDEQAMEELARKRDRSATPPPAEHYRADREIRTKGVGFYAFSRDEEVRTKEMQALEAERARTEALRKEREDKAAARRKEIEARRRELEERRAKKMADSFLDGLGKDLLTHDREGGGSGERT</sequence>
<keyword evidence="4" id="KW-1185">Reference proteome</keyword>
<gene>
    <name evidence="3" type="ORF">QBC47DRAFT_315965</name>
</gene>
<proteinExistence type="predicted"/>
<reference evidence="3" key="1">
    <citation type="submission" date="2023-06" db="EMBL/GenBank/DDBJ databases">
        <title>Genome-scale phylogeny and comparative genomics of the fungal order Sordariales.</title>
        <authorList>
            <consortium name="Lawrence Berkeley National Laboratory"/>
            <person name="Hensen N."/>
            <person name="Bonometti L."/>
            <person name="Westerberg I."/>
            <person name="Brannstrom I.O."/>
            <person name="Guillou S."/>
            <person name="Cros-Aarteil S."/>
            <person name="Calhoun S."/>
            <person name="Haridas S."/>
            <person name="Kuo A."/>
            <person name="Mondo S."/>
            <person name="Pangilinan J."/>
            <person name="Riley R."/>
            <person name="Labutti K."/>
            <person name="Andreopoulos B."/>
            <person name="Lipzen A."/>
            <person name="Chen C."/>
            <person name="Yanf M."/>
            <person name="Daum C."/>
            <person name="Ng V."/>
            <person name="Clum A."/>
            <person name="Steindorff A."/>
            <person name="Ohm R."/>
            <person name="Martin F."/>
            <person name="Silar P."/>
            <person name="Natvig D."/>
            <person name="Lalanne C."/>
            <person name="Gautier V."/>
            <person name="Ament-Velasquez S.L."/>
            <person name="Kruys A."/>
            <person name="Hutchinson M.I."/>
            <person name="Powell A.J."/>
            <person name="Barry K."/>
            <person name="Miller A.N."/>
            <person name="Grigoriev I.V."/>
            <person name="Debuchy R."/>
            <person name="Gladieux P."/>
            <person name="Thoren M.H."/>
            <person name="Johannesson H."/>
        </authorList>
    </citation>
    <scope>NUCLEOTIDE SEQUENCE</scope>
    <source>
        <strain evidence="3">PSN4</strain>
    </source>
</reference>
<feature type="compositionally biased region" description="Basic and acidic residues" evidence="2">
    <location>
        <begin position="329"/>
        <end position="341"/>
    </location>
</feature>
<name>A0AAJ0BJN9_9PEZI</name>
<evidence type="ECO:0000256" key="1">
    <source>
        <dbReference type="ARBA" id="ARBA00023054"/>
    </source>
</evidence>
<feature type="compositionally biased region" description="Basic and acidic residues" evidence="2">
    <location>
        <begin position="348"/>
        <end position="366"/>
    </location>
</feature>
<feature type="compositionally biased region" description="Low complexity" evidence="2">
    <location>
        <begin position="37"/>
        <end position="52"/>
    </location>
</feature>
<evidence type="ECO:0000313" key="4">
    <source>
        <dbReference type="Proteomes" id="UP001239445"/>
    </source>
</evidence>
<accession>A0AAJ0BJN9</accession>
<dbReference type="Pfam" id="PF13300">
    <property type="entry name" value="DUF4078"/>
    <property type="match status" value="1"/>
</dbReference>
<keyword evidence="1" id="KW-0175">Coiled coil</keyword>
<feature type="compositionally biased region" description="Basic and acidic residues" evidence="2">
    <location>
        <begin position="102"/>
        <end position="117"/>
    </location>
</feature>
<comment type="caution">
    <text evidence="3">The sequence shown here is derived from an EMBL/GenBank/DDBJ whole genome shotgun (WGS) entry which is preliminary data.</text>
</comment>
<dbReference type="PANTHER" id="PTHR15885">
    <property type="entry name" value="COILED-COIL DOMAIN-CONTAINING PROTEIN 174"/>
    <property type="match status" value="1"/>
</dbReference>
<dbReference type="AlphaFoldDB" id="A0AAJ0BJN9"/>
<dbReference type="GO" id="GO:0005634">
    <property type="term" value="C:nucleus"/>
    <property type="evidence" value="ECO:0007669"/>
    <property type="project" value="TreeGrafter"/>
</dbReference>
<evidence type="ECO:0000313" key="3">
    <source>
        <dbReference type="EMBL" id="KAK1759503.1"/>
    </source>
</evidence>